<dbReference type="InterPro" id="IPR036291">
    <property type="entry name" value="NAD(P)-bd_dom_sf"/>
</dbReference>
<dbReference type="Proteomes" id="UP000050482">
    <property type="component" value="Unassembled WGS sequence"/>
</dbReference>
<proteinExistence type="predicted"/>
<dbReference type="InterPro" id="IPR013149">
    <property type="entry name" value="ADH-like_C"/>
</dbReference>
<dbReference type="AlphaFoldDB" id="A0A0P9CV40"/>
<dbReference type="GO" id="GO:0016491">
    <property type="term" value="F:oxidoreductase activity"/>
    <property type="evidence" value="ECO:0007669"/>
    <property type="project" value="UniProtKB-KW"/>
</dbReference>
<feature type="compositionally biased region" description="Basic and acidic residues" evidence="4">
    <location>
        <begin position="85"/>
        <end position="97"/>
    </location>
</feature>
<keyword evidence="3" id="KW-0560">Oxidoreductase</keyword>
<dbReference type="Pfam" id="PF00107">
    <property type="entry name" value="ADH_zinc_N"/>
    <property type="match status" value="1"/>
</dbReference>
<dbReference type="SUPFAM" id="SSF50129">
    <property type="entry name" value="GroES-like"/>
    <property type="match status" value="1"/>
</dbReference>
<dbReference type="InterPro" id="IPR050129">
    <property type="entry name" value="Zn_alcohol_dh"/>
</dbReference>
<evidence type="ECO:0000313" key="6">
    <source>
        <dbReference type="EMBL" id="KPV40532.1"/>
    </source>
</evidence>
<accession>A0A0P9CV40</accession>
<evidence type="ECO:0000259" key="5">
    <source>
        <dbReference type="SMART" id="SM00829"/>
    </source>
</evidence>
<evidence type="ECO:0000313" key="7">
    <source>
        <dbReference type="Proteomes" id="UP000050482"/>
    </source>
</evidence>
<keyword evidence="2" id="KW-0862">Zinc</keyword>
<dbReference type="InterPro" id="IPR013154">
    <property type="entry name" value="ADH-like_N"/>
</dbReference>
<evidence type="ECO:0000256" key="2">
    <source>
        <dbReference type="ARBA" id="ARBA00022833"/>
    </source>
</evidence>
<dbReference type="RefSeq" id="WP_054971311.1">
    <property type="nucleotide sequence ID" value="NZ_LJCO01000097.1"/>
</dbReference>
<evidence type="ECO:0000256" key="1">
    <source>
        <dbReference type="ARBA" id="ARBA00022723"/>
    </source>
</evidence>
<dbReference type="Gene3D" id="3.40.50.720">
    <property type="entry name" value="NAD(P)-binding Rossmann-like Domain"/>
    <property type="match status" value="1"/>
</dbReference>
<reference evidence="6 7" key="1">
    <citation type="submission" date="2015-09" db="EMBL/GenBank/DDBJ databases">
        <title>Draft genome sequence of Alicyclobacillus ferrooxydans DSM 22381.</title>
        <authorList>
            <person name="Hemp J."/>
        </authorList>
    </citation>
    <scope>NUCLEOTIDE SEQUENCE [LARGE SCALE GENOMIC DNA]</scope>
    <source>
        <strain evidence="6 7">TC-34</strain>
    </source>
</reference>
<dbReference type="STRING" id="471514.AN477_21840"/>
<dbReference type="PANTHER" id="PTHR43401:SF2">
    <property type="entry name" value="L-THREONINE 3-DEHYDROGENASE"/>
    <property type="match status" value="1"/>
</dbReference>
<dbReference type="Pfam" id="PF08240">
    <property type="entry name" value="ADH_N"/>
    <property type="match status" value="2"/>
</dbReference>
<dbReference type="Gene3D" id="3.90.180.10">
    <property type="entry name" value="Medium-chain alcohol dehydrogenases, catalytic domain"/>
    <property type="match status" value="2"/>
</dbReference>
<protein>
    <recommendedName>
        <fullName evidence="5">Enoyl reductase (ER) domain-containing protein</fullName>
    </recommendedName>
</protein>
<dbReference type="SMART" id="SM00829">
    <property type="entry name" value="PKS_ER"/>
    <property type="match status" value="1"/>
</dbReference>
<dbReference type="GO" id="GO:0046872">
    <property type="term" value="F:metal ion binding"/>
    <property type="evidence" value="ECO:0007669"/>
    <property type="project" value="UniProtKB-KW"/>
</dbReference>
<dbReference type="PATRIC" id="fig|471514.4.peg.3940"/>
<gene>
    <name evidence="6" type="ORF">AN477_21840</name>
</gene>
<name>A0A0P9CV40_9BACL</name>
<evidence type="ECO:0000256" key="3">
    <source>
        <dbReference type="ARBA" id="ARBA00023002"/>
    </source>
</evidence>
<dbReference type="InterPro" id="IPR011032">
    <property type="entry name" value="GroES-like_sf"/>
</dbReference>
<sequence>MRAAVFHPDTGITVGPVPEPILQPGEALIAIEACGVCGSDKQVVAGEPAPKGTVFPVILGHEIAGRIVALGDPLDLPAPEGKSATIHDTRGQRDAPADRTSPGHITPVRSTIGDEVLVFPFIPCGTCRQCERGSENLCTRQILVGYQRSGGYAERIVVPSKVLLKRPPSIPAAAAALLVDAFATPFHALSNHGGIQDTDYVIVIGTGGTGLAGLMLAKAMGSRSVGAVTRRDSASDAAINAGAEMVWVHRDERRVAREIRRWSEGGADIVLDTVGSRESVEFGLSFVRPGGRLCVIGMGPGEASVLIAKAVRLAVTIAGSFGSTKRDVEQLIALTESGRLNPGRLVGETFSLQQIKQAFLPNTLSGRAVIVPGQA</sequence>
<comment type="caution">
    <text evidence="6">The sequence shown here is derived from an EMBL/GenBank/DDBJ whole genome shotgun (WGS) entry which is preliminary data.</text>
</comment>
<feature type="region of interest" description="Disordered" evidence="4">
    <location>
        <begin position="78"/>
        <end position="106"/>
    </location>
</feature>
<dbReference type="SUPFAM" id="SSF51735">
    <property type="entry name" value="NAD(P)-binding Rossmann-fold domains"/>
    <property type="match status" value="1"/>
</dbReference>
<dbReference type="EMBL" id="LJCO01000097">
    <property type="protein sequence ID" value="KPV40532.1"/>
    <property type="molecule type" value="Genomic_DNA"/>
</dbReference>
<dbReference type="InterPro" id="IPR020843">
    <property type="entry name" value="ER"/>
</dbReference>
<feature type="domain" description="Enoyl reductase (ER)" evidence="5">
    <location>
        <begin position="9"/>
        <end position="370"/>
    </location>
</feature>
<dbReference type="OrthoDB" id="2371149at2"/>
<keyword evidence="7" id="KW-1185">Reference proteome</keyword>
<organism evidence="6 7">
    <name type="scientific">Alicyclobacillus ferrooxydans</name>
    <dbReference type="NCBI Taxonomy" id="471514"/>
    <lineage>
        <taxon>Bacteria</taxon>
        <taxon>Bacillati</taxon>
        <taxon>Bacillota</taxon>
        <taxon>Bacilli</taxon>
        <taxon>Bacillales</taxon>
        <taxon>Alicyclobacillaceae</taxon>
        <taxon>Alicyclobacillus</taxon>
    </lineage>
</organism>
<keyword evidence="1" id="KW-0479">Metal-binding</keyword>
<dbReference type="PANTHER" id="PTHR43401">
    <property type="entry name" value="L-THREONINE 3-DEHYDROGENASE"/>
    <property type="match status" value="1"/>
</dbReference>
<evidence type="ECO:0000256" key="4">
    <source>
        <dbReference type="SAM" id="MobiDB-lite"/>
    </source>
</evidence>